<proteinExistence type="predicted"/>
<name>A0A843USA5_COLES</name>
<evidence type="ECO:0000313" key="1">
    <source>
        <dbReference type="EMBL" id="MQL86261.1"/>
    </source>
</evidence>
<keyword evidence="2" id="KW-1185">Reference proteome</keyword>
<dbReference type="Proteomes" id="UP000652761">
    <property type="component" value="Unassembled WGS sequence"/>
</dbReference>
<gene>
    <name evidence="1" type="ORF">Taro_018790</name>
</gene>
<protein>
    <submittedName>
        <fullName evidence="1">Uncharacterized protein</fullName>
    </submittedName>
</protein>
<sequence>MTLGILSCSPYRVFSRYRIVCSRKIVQLVHLLLPWLTSSLLSRILMWCEVEILMLKYFSQGSRWRESCDRLLMLRRSTVESRNMNKGGLSLHQMKMHMWLATVSSIFFGSFHHLQFLHLVAQPCWKLIVRCTQFPFKNLK</sequence>
<dbReference type="AlphaFoldDB" id="A0A843USA5"/>
<accession>A0A843USA5</accession>
<evidence type="ECO:0000313" key="2">
    <source>
        <dbReference type="Proteomes" id="UP000652761"/>
    </source>
</evidence>
<comment type="caution">
    <text evidence="1">The sequence shown here is derived from an EMBL/GenBank/DDBJ whole genome shotgun (WGS) entry which is preliminary data.</text>
</comment>
<reference evidence="1" key="1">
    <citation type="submission" date="2017-07" db="EMBL/GenBank/DDBJ databases">
        <title>Taro Niue Genome Assembly and Annotation.</title>
        <authorList>
            <person name="Atibalentja N."/>
            <person name="Keating K."/>
            <person name="Fields C.J."/>
        </authorList>
    </citation>
    <scope>NUCLEOTIDE SEQUENCE</scope>
    <source>
        <strain evidence="1">Niue_2</strain>
        <tissue evidence="1">Leaf</tissue>
    </source>
</reference>
<dbReference type="EMBL" id="NMUH01000887">
    <property type="protein sequence ID" value="MQL86261.1"/>
    <property type="molecule type" value="Genomic_DNA"/>
</dbReference>
<organism evidence="1 2">
    <name type="scientific">Colocasia esculenta</name>
    <name type="common">Wild taro</name>
    <name type="synonym">Arum esculentum</name>
    <dbReference type="NCBI Taxonomy" id="4460"/>
    <lineage>
        <taxon>Eukaryota</taxon>
        <taxon>Viridiplantae</taxon>
        <taxon>Streptophyta</taxon>
        <taxon>Embryophyta</taxon>
        <taxon>Tracheophyta</taxon>
        <taxon>Spermatophyta</taxon>
        <taxon>Magnoliopsida</taxon>
        <taxon>Liliopsida</taxon>
        <taxon>Araceae</taxon>
        <taxon>Aroideae</taxon>
        <taxon>Colocasieae</taxon>
        <taxon>Colocasia</taxon>
    </lineage>
</organism>